<keyword evidence="3" id="KW-1185">Reference proteome</keyword>
<evidence type="ECO:0000313" key="2">
    <source>
        <dbReference type="EMBL" id="GAB36297.1"/>
    </source>
</evidence>
<name>H5TS39_GORO1</name>
<proteinExistence type="predicted"/>
<gene>
    <name evidence="2" type="ORF">GOOTI_206_00300</name>
</gene>
<dbReference type="AlphaFoldDB" id="H5TS39"/>
<sequence>MAFRVITAAEANEVNPAHCCPPVCTDDAAITIIGKRHGGRVLPLVGNTRPFIYDVTVVGTDRRIYADRITDLLCVLIGDEYAALTEQIDNLDVTEHPLPAPGPGLGDLLPTDLAAAMPYDTDDTDDTTDFTRRQQVMDLLYDLALLRSQHANLIRLELQSAINTAAVDDGTWETLSDYEREELTLSASPDGGFPLGIPAEVPIVDFADDEVRPATMIRPEWRAATPLVINTGNYAPWTVAPYISAVRLVEQPDGSLIEYATRENMPELVIDSEPEYVQSLVTVGVLTLEERPPYQLDGVFADLSDSPVANPYLRSRADTANSDNIDGQPDQQMATANGAGDSD</sequence>
<dbReference type="RefSeq" id="WP_007240479.1">
    <property type="nucleotide sequence ID" value="NZ_BAFB01000206.1"/>
</dbReference>
<feature type="region of interest" description="Disordered" evidence="1">
    <location>
        <begin position="311"/>
        <end position="343"/>
    </location>
</feature>
<evidence type="ECO:0000256" key="1">
    <source>
        <dbReference type="SAM" id="MobiDB-lite"/>
    </source>
</evidence>
<dbReference type="OrthoDB" id="4773985at2"/>
<protein>
    <submittedName>
        <fullName evidence="2">Uncharacterized protein</fullName>
    </submittedName>
</protein>
<accession>H5TS39</accession>
<reference evidence="2" key="1">
    <citation type="submission" date="2012-02" db="EMBL/GenBank/DDBJ databases">
        <title>Whole genome shotgun sequence of Gordonia otitidis NBRC 100426.</title>
        <authorList>
            <person name="Yoshida I."/>
            <person name="Hosoyama A."/>
            <person name="Tsuchikane K."/>
            <person name="Katsumata H."/>
            <person name="Yamazaki S."/>
            <person name="Fujita N."/>
        </authorList>
    </citation>
    <scope>NUCLEOTIDE SEQUENCE [LARGE SCALE GENOMIC DNA]</scope>
    <source>
        <strain evidence="2">NBRC 100426</strain>
    </source>
</reference>
<comment type="caution">
    <text evidence="2">The sequence shown here is derived from an EMBL/GenBank/DDBJ whole genome shotgun (WGS) entry which is preliminary data.</text>
</comment>
<evidence type="ECO:0000313" key="3">
    <source>
        <dbReference type="Proteomes" id="UP000005038"/>
    </source>
</evidence>
<dbReference type="STRING" id="1108044.GOOTI_206_00300"/>
<dbReference type="EMBL" id="BAFB01000206">
    <property type="protein sequence ID" value="GAB36297.1"/>
    <property type="molecule type" value="Genomic_DNA"/>
</dbReference>
<dbReference type="Proteomes" id="UP000005038">
    <property type="component" value="Unassembled WGS sequence"/>
</dbReference>
<organism evidence="2 3">
    <name type="scientific">Gordonia otitidis (strain DSM 44809 / CCUG 52243 / JCM 12355 / NBRC 100426 / IFM 10032)</name>
    <dbReference type="NCBI Taxonomy" id="1108044"/>
    <lineage>
        <taxon>Bacteria</taxon>
        <taxon>Bacillati</taxon>
        <taxon>Actinomycetota</taxon>
        <taxon>Actinomycetes</taxon>
        <taxon>Mycobacteriales</taxon>
        <taxon>Gordoniaceae</taxon>
        <taxon>Gordonia</taxon>
    </lineage>
</organism>
<feature type="compositionally biased region" description="Polar residues" evidence="1">
    <location>
        <begin position="318"/>
        <end position="335"/>
    </location>
</feature>